<dbReference type="HOGENOM" id="CLU_063409_0_0_2"/>
<gene>
    <name evidence="7" type="ordered locus">Mpal_0195</name>
</gene>
<keyword evidence="5" id="KW-0411">Iron-sulfur</keyword>
<dbReference type="PANTHER" id="PTHR31332">
    <property type="entry name" value="7-HYDROXYMETHYL CHLOROPHYLL A REDUCTASE, CHLOROPLASTIC"/>
    <property type="match status" value="1"/>
</dbReference>
<evidence type="ECO:0000313" key="7">
    <source>
        <dbReference type="EMBL" id="ACL15582.1"/>
    </source>
</evidence>
<keyword evidence="8" id="KW-1185">Reference proteome</keyword>
<accession>B8GJ09</accession>
<evidence type="ECO:0000256" key="1">
    <source>
        <dbReference type="ARBA" id="ARBA00001974"/>
    </source>
</evidence>
<dbReference type="Pfam" id="PF04432">
    <property type="entry name" value="FrhB_FdhB_C"/>
    <property type="match status" value="1"/>
</dbReference>
<dbReference type="Pfam" id="PF04422">
    <property type="entry name" value="FrhB_FdhB_N"/>
    <property type="match status" value="1"/>
</dbReference>
<protein>
    <submittedName>
        <fullName evidence="7">Coenzyme F420 hydrogenase/dehydrogenase beta subunit domain protein</fullName>
    </submittedName>
</protein>
<proteinExistence type="predicted"/>
<evidence type="ECO:0000259" key="6">
    <source>
        <dbReference type="PROSITE" id="PS51379"/>
    </source>
</evidence>
<dbReference type="PROSITE" id="PS00198">
    <property type="entry name" value="4FE4S_FER_1"/>
    <property type="match status" value="2"/>
</dbReference>
<dbReference type="PROSITE" id="PS51379">
    <property type="entry name" value="4FE4S_FER_2"/>
    <property type="match status" value="2"/>
</dbReference>
<dbReference type="SUPFAM" id="SSF46548">
    <property type="entry name" value="alpha-helical ferredoxin"/>
    <property type="match status" value="1"/>
</dbReference>
<evidence type="ECO:0000313" key="8">
    <source>
        <dbReference type="Proteomes" id="UP000002457"/>
    </source>
</evidence>
<dbReference type="AlphaFoldDB" id="B8GJ09"/>
<keyword evidence="2" id="KW-0479">Metal-binding</keyword>
<dbReference type="OrthoDB" id="35334at2157"/>
<feature type="domain" description="4Fe-4S ferredoxin-type" evidence="6">
    <location>
        <begin position="333"/>
        <end position="363"/>
    </location>
</feature>
<dbReference type="InterPro" id="IPR017896">
    <property type="entry name" value="4Fe4S_Fe-S-bd"/>
</dbReference>
<reference evidence="7 8" key="1">
    <citation type="journal article" date="2015" name="Genome Announc.">
        <title>Complete Genome Sequence of Methanosphaerula palustris E1-9CT, a Hydrogenotrophic Methanogen Isolated from a Minerotrophic Fen Peatland.</title>
        <authorList>
            <person name="Cadillo-Quiroz H."/>
            <person name="Browne P."/>
            <person name="Kyrpides N."/>
            <person name="Woyke T."/>
            <person name="Goodwin L."/>
            <person name="Detter C."/>
            <person name="Yavitt J.B."/>
            <person name="Zinder S.H."/>
        </authorList>
    </citation>
    <scope>NUCLEOTIDE SEQUENCE [LARGE SCALE GENOMIC DNA]</scope>
    <source>
        <strain evidence="8">ATCC BAA-1556 / DSM 19958 / E1-9c</strain>
    </source>
</reference>
<evidence type="ECO:0000256" key="2">
    <source>
        <dbReference type="ARBA" id="ARBA00022723"/>
    </source>
</evidence>
<dbReference type="Proteomes" id="UP000002457">
    <property type="component" value="Chromosome"/>
</dbReference>
<comment type="cofactor">
    <cofactor evidence="1">
        <name>FAD</name>
        <dbReference type="ChEBI" id="CHEBI:57692"/>
    </cofactor>
</comment>
<evidence type="ECO:0000256" key="5">
    <source>
        <dbReference type="ARBA" id="ARBA00023014"/>
    </source>
</evidence>
<keyword evidence="3" id="KW-0560">Oxidoreductase</keyword>
<dbReference type="KEGG" id="mpl:Mpal_0195"/>
<dbReference type="EMBL" id="CP001338">
    <property type="protein sequence ID" value="ACL15582.1"/>
    <property type="molecule type" value="Genomic_DNA"/>
</dbReference>
<evidence type="ECO:0000256" key="3">
    <source>
        <dbReference type="ARBA" id="ARBA00023002"/>
    </source>
</evidence>
<dbReference type="Gene3D" id="3.10.450.750">
    <property type="match status" value="1"/>
</dbReference>
<dbReference type="eggNOG" id="arCOG02653">
    <property type="taxonomic scope" value="Archaea"/>
</dbReference>
<dbReference type="InterPro" id="IPR007525">
    <property type="entry name" value="FrhB_FdhB_C"/>
</dbReference>
<dbReference type="GO" id="GO:0051536">
    <property type="term" value="F:iron-sulfur cluster binding"/>
    <property type="evidence" value="ECO:0007669"/>
    <property type="project" value="UniProtKB-KW"/>
</dbReference>
<sequence>MVAKGDMVYAWTNDAGIADKAECGGAVTGLWKFALENKIVDAVFTVKKGVDLYDAVPTLITDPADLEKTAGSLHCGTLLLPKLIKKYLDGAKDKKIGVTVKGCDAMAMYELAKRKQINMDNILMIGVNCGGSVNPGVAREMIEKKYGVDPNDVHKEEIDKGQFIIEYEGGHKGITVDELEEEGYGRRTNCRRCKAKVPRQADLAAGNWGVIGDKAGKATFVEVCSEKGAELLNAAQKAGVMNVQAAEPKGIAIRGKIEGAMLKLGDKWRAKDFGNLGTGKERLDKILKETSRCIKCYQCIDQCPICYCVECSTKKPELVAPGVLPVPFMFHLIRFAHIADSCVNCGQCEEICPMEIPNSLFMHAQQVELEDLFGYKPGADMSLPLLALVDEKSERARLGKTGSDQIYLNVFTPADKA</sequence>
<dbReference type="Gene3D" id="3.30.70.3270">
    <property type="match status" value="1"/>
</dbReference>
<dbReference type="GO" id="GO:0052592">
    <property type="term" value="F:oxidoreductase activity, acting on CH or CH2 groups, with an iron-sulfur protein as acceptor"/>
    <property type="evidence" value="ECO:0007669"/>
    <property type="project" value="TreeGrafter"/>
</dbReference>
<dbReference type="InterPro" id="IPR017900">
    <property type="entry name" value="4Fe4S_Fe_S_CS"/>
</dbReference>
<feature type="domain" description="4Fe-4S ferredoxin-type" evidence="6">
    <location>
        <begin position="284"/>
        <end position="314"/>
    </location>
</feature>
<dbReference type="InterPro" id="IPR007516">
    <property type="entry name" value="Co_F420_Hydgase/DH_bsu_N"/>
</dbReference>
<dbReference type="GeneID" id="7270966"/>
<dbReference type="STRING" id="521011.Mpal_0195"/>
<dbReference type="RefSeq" id="WP_012616901.1">
    <property type="nucleotide sequence ID" value="NC_011832.1"/>
</dbReference>
<dbReference type="PANTHER" id="PTHR31332:SF6">
    <property type="entry name" value="FORMATE DEHYDROGENASE SUBUNIT BETA"/>
    <property type="match status" value="1"/>
</dbReference>
<dbReference type="InterPro" id="IPR045220">
    <property type="entry name" value="FRHB/FDHB/HCAR-like"/>
</dbReference>
<evidence type="ECO:0000256" key="4">
    <source>
        <dbReference type="ARBA" id="ARBA00023004"/>
    </source>
</evidence>
<keyword evidence="4" id="KW-0408">Iron</keyword>
<organism evidence="7 8">
    <name type="scientific">Methanosphaerula palustris (strain ATCC BAA-1556 / DSM 19958 / E1-9c)</name>
    <dbReference type="NCBI Taxonomy" id="521011"/>
    <lineage>
        <taxon>Archaea</taxon>
        <taxon>Methanobacteriati</taxon>
        <taxon>Methanobacteriota</taxon>
        <taxon>Stenosarchaea group</taxon>
        <taxon>Methanomicrobia</taxon>
        <taxon>Methanomicrobiales</taxon>
        <taxon>Methanoregulaceae</taxon>
        <taxon>Methanosphaerula</taxon>
    </lineage>
</organism>
<name>B8GJ09_METPE</name>
<dbReference type="GO" id="GO:0046872">
    <property type="term" value="F:metal ion binding"/>
    <property type="evidence" value="ECO:0007669"/>
    <property type="project" value="UniProtKB-KW"/>
</dbReference>